<organism evidence="2 3">
    <name type="scientific">Candidatus Gallacutalibacter pullicola</name>
    <dbReference type="NCBI Taxonomy" id="2840830"/>
    <lineage>
        <taxon>Bacteria</taxon>
        <taxon>Bacillati</taxon>
        <taxon>Bacillota</taxon>
        <taxon>Clostridia</taxon>
        <taxon>Eubacteriales</taxon>
        <taxon>Candidatus Gallacutalibacter</taxon>
    </lineage>
</organism>
<evidence type="ECO:0000259" key="1">
    <source>
        <dbReference type="PROSITE" id="PS51186"/>
    </source>
</evidence>
<feature type="domain" description="N-acetyltransferase" evidence="1">
    <location>
        <begin position="3"/>
        <end position="157"/>
    </location>
</feature>
<dbReference type="InterPro" id="IPR000182">
    <property type="entry name" value="GNAT_dom"/>
</dbReference>
<dbReference type="EMBL" id="DVHF01000154">
    <property type="protein sequence ID" value="HIR58391.1"/>
    <property type="molecule type" value="Genomic_DNA"/>
</dbReference>
<evidence type="ECO:0000313" key="3">
    <source>
        <dbReference type="Proteomes" id="UP000886785"/>
    </source>
</evidence>
<reference evidence="2" key="1">
    <citation type="submission" date="2020-10" db="EMBL/GenBank/DDBJ databases">
        <authorList>
            <person name="Gilroy R."/>
        </authorList>
    </citation>
    <scope>NUCLEOTIDE SEQUENCE</scope>
    <source>
        <strain evidence="2">ChiSjej1B19-7085</strain>
    </source>
</reference>
<dbReference type="PANTHER" id="PTHR37817:SF1">
    <property type="entry name" value="N-ACETYLTRANSFERASE EIS"/>
    <property type="match status" value="1"/>
</dbReference>
<dbReference type="AlphaFoldDB" id="A0A9D1DSU7"/>
<dbReference type="Proteomes" id="UP000886785">
    <property type="component" value="Unassembled WGS sequence"/>
</dbReference>
<proteinExistence type="predicted"/>
<dbReference type="CDD" id="cd04301">
    <property type="entry name" value="NAT_SF"/>
    <property type="match status" value="1"/>
</dbReference>
<name>A0A9D1DSU7_9FIRM</name>
<dbReference type="PANTHER" id="PTHR37817">
    <property type="entry name" value="N-ACETYLTRANSFERASE EIS"/>
    <property type="match status" value="1"/>
</dbReference>
<accession>A0A9D1DSU7</accession>
<dbReference type="PROSITE" id="PS51186">
    <property type="entry name" value="GNAT"/>
    <property type="match status" value="1"/>
</dbReference>
<dbReference type="GO" id="GO:0030649">
    <property type="term" value="P:aminoglycoside antibiotic catabolic process"/>
    <property type="evidence" value="ECO:0007669"/>
    <property type="project" value="TreeGrafter"/>
</dbReference>
<protein>
    <submittedName>
        <fullName evidence="2">GNAT family N-acetyltransferase</fullName>
    </submittedName>
</protein>
<gene>
    <name evidence="2" type="ORF">IAA54_12095</name>
</gene>
<reference evidence="2" key="2">
    <citation type="journal article" date="2021" name="PeerJ">
        <title>Extensive microbial diversity within the chicken gut microbiome revealed by metagenomics and culture.</title>
        <authorList>
            <person name="Gilroy R."/>
            <person name="Ravi A."/>
            <person name="Getino M."/>
            <person name="Pursley I."/>
            <person name="Horton D.L."/>
            <person name="Alikhan N.F."/>
            <person name="Baker D."/>
            <person name="Gharbi K."/>
            <person name="Hall N."/>
            <person name="Watson M."/>
            <person name="Adriaenssens E.M."/>
            <person name="Foster-Nyarko E."/>
            <person name="Jarju S."/>
            <person name="Secka A."/>
            <person name="Antonio M."/>
            <person name="Oren A."/>
            <person name="Chaudhuri R.R."/>
            <person name="La Ragione R."/>
            <person name="Hildebrand F."/>
            <person name="Pallen M.J."/>
        </authorList>
    </citation>
    <scope>NUCLEOTIDE SEQUENCE</scope>
    <source>
        <strain evidence="2">ChiSjej1B19-7085</strain>
    </source>
</reference>
<dbReference type="SUPFAM" id="SSF55729">
    <property type="entry name" value="Acyl-CoA N-acyltransferases (Nat)"/>
    <property type="match status" value="1"/>
</dbReference>
<dbReference type="InterPro" id="IPR016181">
    <property type="entry name" value="Acyl_CoA_acyltransferase"/>
</dbReference>
<dbReference type="Gene3D" id="3.40.630.30">
    <property type="match status" value="1"/>
</dbReference>
<dbReference type="GO" id="GO:0034069">
    <property type="term" value="F:aminoglycoside N-acetyltransferase activity"/>
    <property type="evidence" value="ECO:0007669"/>
    <property type="project" value="TreeGrafter"/>
</dbReference>
<evidence type="ECO:0000313" key="2">
    <source>
        <dbReference type="EMBL" id="HIR58391.1"/>
    </source>
</evidence>
<sequence length="373" mass="42336">MDYEIKRADTADYAELIRFAEMVFSVDFSKVRPNLYHGHPDQAEYHLLVTEGDQIKALVGSFPLELRIGGIPLKLRGIGTVSVHPDSRGKGYMKLLMKRQIDEAIADHTDLMFLGGQRQRYGYFGFERGVTEISFHVSPTNRRHHQEISTEEIRLIPLADHPEYTEDCHSLYRAQDVTSVRDADRFCEILRTGTSSGWVILKNDGFLGYASIAEDGSEVNELILNDNSLAQETVFRIVEHFSRDVQFFPTWNQRELIRALDGIAEDCSVQAEEMVYVMNYPRVIEAYLNLKGSHSALADGKIVLEIQGAGRFAIIVENNRAQVSETTDAPDRSLSHLEAMRYLFSPSSLPLYETALERSWLPIPIIVPRPDDV</sequence>
<comment type="caution">
    <text evidence="2">The sequence shown here is derived from an EMBL/GenBank/DDBJ whole genome shotgun (WGS) entry which is preliminary data.</text>
</comment>
<dbReference type="InterPro" id="IPR051554">
    <property type="entry name" value="Acetyltransferase_Eis"/>
</dbReference>
<dbReference type="Pfam" id="PF13527">
    <property type="entry name" value="Acetyltransf_9"/>
    <property type="match status" value="1"/>
</dbReference>